<comment type="caution">
    <text evidence="1">The sequence shown here is derived from an EMBL/GenBank/DDBJ whole genome shotgun (WGS) entry which is preliminary data.</text>
</comment>
<evidence type="ECO:0000313" key="1">
    <source>
        <dbReference type="EMBL" id="KAB8040340.1"/>
    </source>
</evidence>
<dbReference type="PANTHER" id="PTHR20275">
    <property type="entry name" value="NAD KINASE"/>
    <property type="match status" value="1"/>
</dbReference>
<keyword evidence="2" id="KW-1185">Reference proteome</keyword>
<dbReference type="GO" id="GO:0003951">
    <property type="term" value="F:NAD+ kinase activity"/>
    <property type="evidence" value="ECO:0007669"/>
    <property type="project" value="TreeGrafter"/>
</dbReference>
<reference evidence="1 2" key="1">
    <citation type="submission" date="2019-10" db="EMBL/GenBank/DDBJ databases">
        <title>New species of Slilvanegrellaceae.</title>
        <authorList>
            <person name="Pitt A."/>
            <person name="Hahn M.W."/>
        </authorList>
    </citation>
    <scope>NUCLEOTIDE SEQUENCE [LARGE SCALE GENOMIC DNA]</scope>
    <source>
        <strain evidence="1 2">SP-Ram-0.45-NSY-1</strain>
    </source>
</reference>
<dbReference type="InterPro" id="IPR017438">
    <property type="entry name" value="ATP-NAD_kinase_N"/>
</dbReference>
<evidence type="ECO:0000313" key="2">
    <source>
        <dbReference type="Proteomes" id="UP000437748"/>
    </source>
</evidence>
<organism evidence="1 2">
    <name type="scientific">Silvanigrella paludirubra</name>
    <dbReference type="NCBI Taxonomy" id="2499159"/>
    <lineage>
        <taxon>Bacteria</taxon>
        <taxon>Pseudomonadati</taxon>
        <taxon>Bdellovibrionota</taxon>
        <taxon>Oligoflexia</taxon>
        <taxon>Silvanigrellales</taxon>
        <taxon>Silvanigrellaceae</taxon>
        <taxon>Silvanigrella</taxon>
    </lineage>
</organism>
<sequence length="330" mass="37225">MLQSEVDVYIIQKQTTLERYTHSKLNVDFFDYLERDKQTPVPLQQAHNDHVKSRELLIKSLEKYSLSYKVFNLDELYENNICYYNDKCDNSGLRPKKNLVISLGGDGTLLHASHHVGGDVCLLGINSCPEHSVGHMCPVIPKYIDKTIECFINNKYKVKNVRRLKLEASRKQSLPLALNDVLLCNRHPAATSRYQLSICSLMGNQELQSEKQLSSGLWVSTSAGSTAAISSYGFDKTDITSADIHVAVREPYTPRNESLNLQKFNIDGNEKSLLFFSRMRQGLVCVDGPDSCAHLGFGDTVHMSLPQECSIKLILDFFGKVPTFPFDKPE</sequence>
<evidence type="ECO:0008006" key="3">
    <source>
        <dbReference type="Google" id="ProtNLM"/>
    </source>
</evidence>
<gene>
    <name evidence="1" type="ORF">GCL60_00045</name>
</gene>
<accession>A0A6N6VUS5</accession>
<dbReference type="GO" id="GO:0006741">
    <property type="term" value="P:NADP+ biosynthetic process"/>
    <property type="evidence" value="ECO:0007669"/>
    <property type="project" value="TreeGrafter"/>
</dbReference>
<dbReference type="AlphaFoldDB" id="A0A6N6VUS5"/>
<protein>
    <recommendedName>
        <fullName evidence="3">NAD(+) kinase</fullName>
    </recommendedName>
</protein>
<dbReference type="PANTHER" id="PTHR20275:SF28">
    <property type="entry name" value="NADH KINASE"/>
    <property type="match status" value="1"/>
</dbReference>
<proteinExistence type="predicted"/>
<dbReference type="Proteomes" id="UP000437748">
    <property type="component" value="Unassembled WGS sequence"/>
</dbReference>
<name>A0A6N6VUS5_9BACT</name>
<dbReference type="InterPro" id="IPR016064">
    <property type="entry name" value="NAD/diacylglycerol_kinase_sf"/>
</dbReference>
<dbReference type="Gene3D" id="3.40.50.10330">
    <property type="entry name" value="Probable inorganic polyphosphate/atp-NAD kinase, domain 1"/>
    <property type="match status" value="1"/>
</dbReference>
<dbReference type="SUPFAM" id="SSF111331">
    <property type="entry name" value="NAD kinase/diacylglycerol kinase-like"/>
    <property type="match status" value="1"/>
</dbReference>
<dbReference type="EMBL" id="WFLM01000001">
    <property type="protein sequence ID" value="KAB8040340.1"/>
    <property type="molecule type" value="Genomic_DNA"/>
</dbReference>